<feature type="non-terminal residue" evidence="2">
    <location>
        <position position="1"/>
    </location>
</feature>
<sequence>GQLDELATGKKLRESEATRATLKQLKEIKLVDLERKLETMGELKKEIEKIKNAQELEKLEQEKIKEVEAALKKVQSGERGGTTLFTKLKEGLEGQAEKAKITKLKELVKELEKPGTVSQGELKEGKEKLKSKLEELAAIRELKELGLKDWLRLRTLEELTEIAEKRGVATVMKAALTNAMEITK</sequence>
<dbReference type="AlphaFoldDB" id="A0A643CJU1"/>
<evidence type="ECO:0000256" key="1">
    <source>
        <dbReference type="SAM" id="Coils"/>
    </source>
</evidence>
<organism evidence="2">
    <name type="scientific">Anaplasma marginale</name>
    <dbReference type="NCBI Taxonomy" id="770"/>
    <lineage>
        <taxon>Bacteria</taxon>
        <taxon>Pseudomonadati</taxon>
        <taxon>Pseudomonadota</taxon>
        <taxon>Alphaproteobacteria</taxon>
        <taxon>Rickettsiales</taxon>
        <taxon>Anaplasmataceae</taxon>
        <taxon>Anaplasma</taxon>
    </lineage>
</organism>
<feature type="non-terminal residue" evidence="2">
    <location>
        <position position="184"/>
    </location>
</feature>
<proteinExistence type="predicted"/>
<protein>
    <submittedName>
        <fullName evidence="2">P44/Msp2 family outer membrane protein</fullName>
    </submittedName>
</protein>
<feature type="coiled-coil region" evidence="1">
    <location>
        <begin position="30"/>
        <end position="73"/>
    </location>
</feature>
<comment type="caution">
    <text evidence="2">The sequence shown here is derived from an EMBL/GenBank/DDBJ whole genome shotgun (WGS) entry which is preliminary data.</text>
</comment>
<evidence type="ECO:0000313" key="2">
    <source>
        <dbReference type="EMBL" id="KAB0450392.1"/>
    </source>
</evidence>
<gene>
    <name evidence="2" type="ORF">FY207_05245</name>
</gene>
<accession>A0A643CJU1</accession>
<dbReference type="EMBL" id="VTCY01000039">
    <property type="protein sequence ID" value="KAB0450392.1"/>
    <property type="molecule type" value="Genomic_DNA"/>
</dbReference>
<reference evidence="2" key="1">
    <citation type="submission" date="2019-08" db="EMBL/GenBank/DDBJ databases">
        <authorList>
            <person name="Amaro Estrada I."/>
            <person name="Quiroz Castaneda R.E."/>
            <person name="Martinez Ocampo F."/>
            <person name="Rodriguez Camarillo S.D."/>
        </authorList>
    </citation>
    <scope>NUCLEOTIDE SEQUENCE</scope>
    <source>
        <strain evidence="2">MEX-30-184-02</strain>
    </source>
</reference>
<name>A0A643CJU1_ANAMA</name>
<keyword evidence="1" id="KW-0175">Coiled coil</keyword>